<keyword evidence="3" id="KW-1185">Reference proteome</keyword>
<dbReference type="PROSITE" id="PS50995">
    <property type="entry name" value="HTH_MARR_2"/>
    <property type="match status" value="1"/>
</dbReference>
<dbReference type="Proteomes" id="UP000295097">
    <property type="component" value="Unassembled WGS sequence"/>
</dbReference>
<sequence>MSDQLTSQYAVFLEALGVASRKMRNAYNARVSEMGLTYSRARVLIILAKHERINQSTLADELELERPTVVRMLDRMAELELVERVDDPQDRRANLIQLMPKGRSLAEELVSSVRGEFAEKLIRTEDLAALQTATTLFYTMIDRLENCEVGNDSH</sequence>
<dbReference type="InterPro" id="IPR036388">
    <property type="entry name" value="WH-like_DNA-bd_sf"/>
</dbReference>
<accession>A0A4R3NUX6</accession>
<dbReference type="PRINTS" id="PR00598">
    <property type="entry name" value="HTHMARR"/>
</dbReference>
<evidence type="ECO:0000313" key="3">
    <source>
        <dbReference type="Proteomes" id="UP000295097"/>
    </source>
</evidence>
<dbReference type="AlphaFoldDB" id="A0A4R3NUX6"/>
<proteinExistence type="predicted"/>
<gene>
    <name evidence="2" type="ORF">EDC90_100979</name>
</gene>
<name>A0A4R3NUX6_9HYPH</name>
<dbReference type="GO" id="GO:0003700">
    <property type="term" value="F:DNA-binding transcription factor activity"/>
    <property type="evidence" value="ECO:0007669"/>
    <property type="project" value="InterPro"/>
</dbReference>
<reference evidence="2 3" key="1">
    <citation type="submission" date="2019-03" db="EMBL/GenBank/DDBJ databases">
        <title>Freshwater and sediment microbial communities from various areas in North America, analyzing microbe dynamics in response to fracking.</title>
        <authorList>
            <person name="Lamendella R."/>
        </authorList>
    </citation>
    <scope>NUCLEOTIDE SEQUENCE [LARGE SCALE GENOMIC DNA]</scope>
    <source>
        <strain evidence="2 3">175.2</strain>
    </source>
</reference>
<dbReference type="Pfam" id="PF01047">
    <property type="entry name" value="MarR"/>
    <property type="match status" value="1"/>
</dbReference>
<comment type="caution">
    <text evidence="2">The sequence shown here is derived from an EMBL/GenBank/DDBJ whole genome shotgun (WGS) entry which is preliminary data.</text>
</comment>
<dbReference type="PANTHER" id="PTHR33164:SF43">
    <property type="entry name" value="HTH-TYPE TRANSCRIPTIONAL REPRESSOR YETL"/>
    <property type="match status" value="1"/>
</dbReference>
<dbReference type="EMBL" id="SMAR01000009">
    <property type="protein sequence ID" value="TCT40357.1"/>
    <property type="molecule type" value="Genomic_DNA"/>
</dbReference>
<organism evidence="2 3">
    <name type="scientific">Martelella mediterranea</name>
    <dbReference type="NCBI Taxonomy" id="293089"/>
    <lineage>
        <taxon>Bacteria</taxon>
        <taxon>Pseudomonadati</taxon>
        <taxon>Pseudomonadota</taxon>
        <taxon>Alphaproteobacteria</taxon>
        <taxon>Hyphomicrobiales</taxon>
        <taxon>Aurantimonadaceae</taxon>
        <taxon>Martelella</taxon>
    </lineage>
</organism>
<dbReference type="OrthoDB" id="8452803at2"/>
<protein>
    <submittedName>
        <fullName evidence="2">MarR family transcriptional regulator</fullName>
    </submittedName>
</protein>
<dbReference type="InterPro" id="IPR039422">
    <property type="entry name" value="MarR/SlyA-like"/>
</dbReference>
<feature type="domain" description="HTH marR-type" evidence="1">
    <location>
        <begin position="9"/>
        <end position="146"/>
    </location>
</feature>
<dbReference type="SUPFAM" id="SSF46785">
    <property type="entry name" value="Winged helix' DNA-binding domain"/>
    <property type="match status" value="1"/>
</dbReference>
<dbReference type="InterPro" id="IPR036390">
    <property type="entry name" value="WH_DNA-bd_sf"/>
</dbReference>
<dbReference type="InterPro" id="IPR000835">
    <property type="entry name" value="HTH_MarR-typ"/>
</dbReference>
<evidence type="ECO:0000259" key="1">
    <source>
        <dbReference type="PROSITE" id="PS50995"/>
    </source>
</evidence>
<dbReference type="Gene3D" id="1.10.10.10">
    <property type="entry name" value="Winged helix-like DNA-binding domain superfamily/Winged helix DNA-binding domain"/>
    <property type="match status" value="1"/>
</dbReference>
<dbReference type="GO" id="GO:0006950">
    <property type="term" value="P:response to stress"/>
    <property type="evidence" value="ECO:0007669"/>
    <property type="project" value="TreeGrafter"/>
</dbReference>
<dbReference type="SMART" id="SM00347">
    <property type="entry name" value="HTH_MARR"/>
    <property type="match status" value="1"/>
</dbReference>
<dbReference type="RefSeq" id="WP_132310411.1">
    <property type="nucleotide sequence ID" value="NZ_SMAR01000009.1"/>
</dbReference>
<evidence type="ECO:0000313" key="2">
    <source>
        <dbReference type="EMBL" id="TCT40357.1"/>
    </source>
</evidence>
<dbReference type="PANTHER" id="PTHR33164">
    <property type="entry name" value="TRANSCRIPTIONAL REGULATOR, MARR FAMILY"/>
    <property type="match status" value="1"/>
</dbReference>